<dbReference type="PANTHER" id="PTHR35891">
    <property type="entry name" value="THIOL:DISULFIDE INTERCHANGE PROTEIN DSBA"/>
    <property type="match status" value="1"/>
</dbReference>
<reference evidence="11 12" key="2">
    <citation type="journal article" date="2022" name="Mar. Drugs">
        <title>Bioassay-Guided Fractionation Leads to the Detection of Cholic Acid Generated by the Rare Thalassomonas sp.</title>
        <authorList>
            <person name="Pheiffer F."/>
            <person name="Schneider Y.K."/>
            <person name="Hansen E.H."/>
            <person name="Andersen J.H."/>
            <person name="Isaksson J."/>
            <person name="Busche T."/>
            <person name="R C."/>
            <person name="Kalinowski J."/>
            <person name="Zyl L.V."/>
            <person name="Trindade M."/>
        </authorList>
    </citation>
    <scope>NUCLEOTIDE SEQUENCE [LARGE SCALE GENOMIC DNA]</scope>
    <source>
        <strain evidence="11 12">A5K-106</strain>
    </source>
</reference>
<evidence type="ECO:0000259" key="10">
    <source>
        <dbReference type="PROSITE" id="PS51352"/>
    </source>
</evidence>
<evidence type="ECO:0000256" key="5">
    <source>
        <dbReference type="ARBA" id="ARBA00023157"/>
    </source>
</evidence>
<feature type="domain" description="Thioredoxin" evidence="10">
    <location>
        <begin position="5"/>
        <end position="165"/>
    </location>
</feature>
<dbReference type="Gene3D" id="3.40.30.10">
    <property type="entry name" value="Glutaredoxin"/>
    <property type="match status" value="1"/>
</dbReference>
<evidence type="ECO:0000313" key="11">
    <source>
        <dbReference type="EMBL" id="WDD97665.1"/>
    </source>
</evidence>
<comment type="subcellular location">
    <subcellularLocation>
        <location evidence="1 7">Periplasm</location>
    </subcellularLocation>
</comment>
<dbReference type="EMBL" id="CP059735">
    <property type="protein sequence ID" value="WDD97665.1"/>
    <property type="molecule type" value="Genomic_DNA"/>
</dbReference>
<keyword evidence="4 7" id="KW-0574">Periplasm</keyword>
<dbReference type="SUPFAM" id="SSF52833">
    <property type="entry name" value="Thioredoxin-like"/>
    <property type="match status" value="1"/>
</dbReference>
<sequence length="208" mass="23301">MLKKIFLSLALTVASVTTVMAQEFTLGEHYIEIEGQKSTKKEIVEYFSFYCPHCFRQEPFMEEIKASLPPGASFKKNHVNGMPGASNEIQGALTKAMITAKQLGLEKTIIPAIFNRIHVSKKGFSSPQDVRQLFAEQGVEGDKFNKIYNSFTVNMTQKKMQKNTSALRSQGISTVPTLIINGKYKPVSNKIKGKEQYLALVQYLLNKA</sequence>
<keyword evidence="12" id="KW-1185">Reference proteome</keyword>
<dbReference type="InterPro" id="IPR017937">
    <property type="entry name" value="Thioredoxin_CS"/>
</dbReference>
<keyword evidence="5 7" id="KW-1015">Disulfide bond</keyword>
<dbReference type="Pfam" id="PF01323">
    <property type="entry name" value="DSBA"/>
    <property type="match status" value="1"/>
</dbReference>
<dbReference type="CDD" id="cd03019">
    <property type="entry name" value="DsbA_DsbA"/>
    <property type="match status" value="1"/>
</dbReference>
<dbReference type="PROSITE" id="PS00194">
    <property type="entry name" value="THIOREDOXIN_1"/>
    <property type="match status" value="1"/>
</dbReference>
<evidence type="ECO:0000256" key="7">
    <source>
        <dbReference type="PIRNR" id="PIRNR001488"/>
    </source>
</evidence>
<proteinExistence type="inferred from homology"/>
<evidence type="ECO:0000256" key="2">
    <source>
        <dbReference type="ARBA" id="ARBA00005791"/>
    </source>
</evidence>
<evidence type="ECO:0000256" key="8">
    <source>
        <dbReference type="PIRSR" id="PIRSR001488-1"/>
    </source>
</evidence>
<dbReference type="InterPro" id="IPR050824">
    <property type="entry name" value="Thiol_disulfide_DsbA"/>
</dbReference>
<dbReference type="PIRSF" id="PIRSF001488">
    <property type="entry name" value="Tdi_protein"/>
    <property type="match status" value="1"/>
</dbReference>
<dbReference type="Proteomes" id="UP000032568">
    <property type="component" value="Chromosome"/>
</dbReference>
<evidence type="ECO:0000256" key="1">
    <source>
        <dbReference type="ARBA" id="ARBA00004418"/>
    </source>
</evidence>
<feature type="chain" id="PRO_5042176648" description="Thiol:disulfide interchange protein" evidence="9">
    <location>
        <begin position="22"/>
        <end position="208"/>
    </location>
</feature>
<dbReference type="InterPro" id="IPR013766">
    <property type="entry name" value="Thioredoxin_domain"/>
</dbReference>
<evidence type="ECO:0000256" key="6">
    <source>
        <dbReference type="ARBA" id="ARBA00023284"/>
    </source>
</evidence>
<organism evidence="11 12">
    <name type="scientific">Thalassomonas actiniarum</name>
    <dbReference type="NCBI Taxonomy" id="485447"/>
    <lineage>
        <taxon>Bacteria</taxon>
        <taxon>Pseudomonadati</taxon>
        <taxon>Pseudomonadota</taxon>
        <taxon>Gammaproteobacteria</taxon>
        <taxon>Alteromonadales</taxon>
        <taxon>Colwelliaceae</taxon>
        <taxon>Thalassomonas</taxon>
    </lineage>
</organism>
<dbReference type="PANTHER" id="PTHR35891:SF2">
    <property type="entry name" value="THIOL:DISULFIDE INTERCHANGE PROTEIN DSBA"/>
    <property type="match status" value="1"/>
</dbReference>
<gene>
    <name evidence="11" type="ORF">SG35_020470</name>
</gene>
<evidence type="ECO:0000313" key="12">
    <source>
        <dbReference type="Proteomes" id="UP000032568"/>
    </source>
</evidence>
<accession>A0AAE9YM29</accession>
<evidence type="ECO:0000256" key="9">
    <source>
        <dbReference type="SAM" id="SignalP"/>
    </source>
</evidence>
<comment type="similarity">
    <text evidence="2">Belongs to the thioredoxin family. DsbA subfamily.</text>
</comment>
<dbReference type="PROSITE" id="PS51352">
    <property type="entry name" value="THIOREDOXIN_2"/>
    <property type="match status" value="1"/>
</dbReference>
<evidence type="ECO:0000256" key="3">
    <source>
        <dbReference type="ARBA" id="ARBA00022729"/>
    </source>
</evidence>
<dbReference type="InterPro" id="IPR001853">
    <property type="entry name" value="DSBA-like_thioredoxin_dom"/>
</dbReference>
<feature type="disulfide bond" description="Redox-active" evidence="8">
    <location>
        <begin position="51"/>
        <end position="54"/>
    </location>
</feature>
<evidence type="ECO:0000256" key="4">
    <source>
        <dbReference type="ARBA" id="ARBA00022764"/>
    </source>
</evidence>
<keyword evidence="3 9" id="KW-0732">Signal</keyword>
<dbReference type="GO" id="GO:0042597">
    <property type="term" value="C:periplasmic space"/>
    <property type="evidence" value="ECO:0007669"/>
    <property type="project" value="UniProtKB-SubCell"/>
</dbReference>
<reference evidence="11 12" key="1">
    <citation type="journal article" date="2015" name="Genome Announc.">
        <title>Draft Genome Sequences of Marine Isolates of Thalassomonas viridans and Thalassomonas actiniarum.</title>
        <authorList>
            <person name="Olonade I."/>
            <person name="van Zyl L.J."/>
            <person name="Trindade M."/>
        </authorList>
    </citation>
    <scope>NUCLEOTIDE SEQUENCE [LARGE SCALE GENOMIC DNA]</scope>
    <source>
        <strain evidence="11 12">A5K-106</strain>
    </source>
</reference>
<name>A0AAE9YM29_9GAMM</name>
<dbReference type="InterPro" id="IPR023205">
    <property type="entry name" value="DsbA/DsbL"/>
</dbReference>
<dbReference type="RefSeq" id="WP_044833324.1">
    <property type="nucleotide sequence ID" value="NZ_CP059735.1"/>
</dbReference>
<dbReference type="KEGG" id="tact:SG35_020470"/>
<protein>
    <recommendedName>
        <fullName evidence="7">Thiol:disulfide interchange protein</fullName>
    </recommendedName>
</protein>
<feature type="signal peptide" evidence="9">
    <location>
        <begin position="1"/>
        <end position="21"/>
    </location>
</feature>
<dbReference type="AlphaFoldDB" id="A0AAE9YM29"/>
<dbReference type="InterPro" id="IPR036249">
    <property type="entry name" value="Thioredoxin-like_sf"/>
</dbReference>
<dbReference type="GO" id="GO:0015036">
    <property type="term" value="F:disulfide oxidoreductase activity"/>
    <property type="evidence" value="ECO:0007669"/>
    <property type="project" value="UniProtKB-ARBA"/>
</dbReference>
<keyword evidence="6" id="KW-0676">Redox-active center</keyword>